<reference evidence="1 2" key="1">
    <citation type="submission" date="2017-10" db="EMBL/GenBank/DDBJ databases">
        <title>Genomics of the genus Arcobacter.</title>
        <authorList>
            <person name="Perez-Cataluna A."/>
            <person name="Figueras M.J."/>
        </authorList>
    </citation>
    <scope>NUCLEOTIDE SEQUENCE [LARGE SCALE GENOMIC DNA]</scope>
    <source>
        <strain evidence="1 2">CECT 8993</strain>
    </source>
</reference>
<evidence type="ECO:0000313" key="2">
    <source>
        <dbReference type="Proteomes" id="UP000290172"/>
    </source>
</evidence>
<name>A0A4Q0YGG3_9BACT</name>
<organism evidence="1 2">
    <name type="scientific">Halarcobacter ebronensis</name>
    <dbReference type="NCBI Taxonomy" id="1462615"/>
    <lineage>
        <taxon>Bacteria</taxon>
        <taxon>Pseudomonadati</taxon>
        <taxon>Campylobacterota</taxon>
        <taxon>Epsilonproteobacteria</taxon>
        <taxon>Campylobacterales</taxon>
        <taxon>Arcobacteraceae</taxon>
        <taxon>Halarcobacter</taxon>
    </lineage>
</organism>
<sequence>MSFIPASVQFLNAIKSNNISEVEELILNSDLRKELLIEHISYHGKDFLVNILPQFRSKGLILDIKKILNIEED</sequence>
<dbReference type="EMBL" id="PDKJ01000002">
    <property type="protein sequence ID" value="RXJ69700.1"/>
    <property type="molecule type" value="Genomic_DNA"/>
</dbReference>
<proteinExistence type="predicted"/>
<dbReference type="RefSeq" id="WP_128978944.1">
    <property type="nucleotide sequence ID" value="NZ_PDKJ01000002.1"/>
</dbReference>
<dbReference type="Proteomes" id="UP000290172">
    <property type="component" value="Unassembled WGS sequence"/>
</dbReference>
<comment type="caution">
    <text evidence="1">The sequence shown here is derived from an EMBL/GenBank/DDBJ whole genome shotgun (WGS) entry which is preliminary data.</text>
</comment>
<dbReference type="AlphaFoldDB" id="A0A4Q0YGG3"/>
<protein>
    <submittedName>
        <fullName evidence="1">Uncharacterized protein</fullName>
    </submittedName>
</protein>
<evidence type="ECO:0000313" key="1">
    <source>
        <dbReference type="EMBL" id="RXJ69700.1"/>
    </source>
</evidence>
<accession>A0A4Q0YGG3</accession>
<gene>
    <name evidence="1" type="ORF">CRV08_03065</name>
</gene>